<evidence type="ECO:0000313" key="13">
    <source>
        <dbReference type="Proteomes" id="UP000016462"/>
    </source>
</evidence>
<evidence type="ECO:0000256" key="6">
    <source>
        <dbReference type="ARBA" id="ARBA00022840"/>
    </source>
</evidence>
<proteinExistence type="inferred from homology"/>
<dbReference type="PANTHER" id="PTHR30153">
    <property type="entry name" value="REPLICATIVE DNA HELICASE DNAB"/>
    <property type="match status" value="1"/>
</dbReference>
<accession>U1MNP2</accession>
<dbReference type="RefSeq" id="WP_021011262.1">
    <property type="nucleotide sequence ID" value="NZ_ASHR01000031.1"/>
</dbReference>
<dbReference type="Pfam" id="PF03796">
    <property type="entry name" value="DnaB_C"/>
    <property type="match status" value="1"/>
</dbReference>
<dbReference type="Gene3D" id="1.10.860.10">
    <property type="entry name" value="DNAb Helicase, Chain A"/>
    <property type="match status" value="1"/>
</dbReference>
<reference evidence="12 13" key="1">
    <citation type="journal article" date="2013" name="Genome Announc.">
        <title>First draft genome sequence from a member of the genus agrococcus, isolated from modern microbialites.</title>
        <authorList>
            <person name="White R.A.III."/>
            <person name="Grassa C.J."/>
            <person name="Suttle C.A."/>
        </authorList>
    </citation>
    <scope>NUCLEOTIDE SEQUENCE [LARGE SCALE GENOMIC DNA]</scope>
    <source>
        <strain evidence="12 13">RW1</strain>
    </source>
</reference>
<dbReference type="Gene3D" id="3.40.50.300">
    <property type="entry name" value="P-loop containing nucleotide triphosphate hydrolases"/>
    <property type="match status" value="1"/>
</dbReference>
<evidence type="ECO:0000256" key="1">
    <source>
        <dbReference type="ARBA" id="ARBA00008428"/>
    </source>
</evidence>
<organism evidence="12 13">
    <name type="scientific">Agrococcus pavilionensis RW1</name>
    <dbReference type="NCBI Taxonomy" id="1330458"/>
    <lineage>
        <taxon>Bacteria</taxon>
        <taxon>Bacillati</taxon>
        <taxon>Actinomycetota</taxon>
        <taxon>Actinomycetes</taxon>
        <taxon>Micrococcales</taxon>
        <taxon>Microbacteriaceae</taxon>
        <taxon>Agrococcus</taxon>
    </lineage>
</organism>
<dbReference type="GO" id="GO:0016787">
    <property type="term" value="F:hydrolase activity"/>
    <property type="evidence" value="ECO:0007669"/>
    <property type="project" value="UniProtKB-KW"/>
</dbReference>
<dbReference type="PROSITE" id="PS51199">
    <property type="entry name" value="SF4_HELICASE"/>
    <property type="match status" value="1"/>
</dbReference>
<sequence>MSEYDEIPVERTPPADDVAERSVIGAILLSRQAMEDVAAAMQPGDFYQPRHELILRAALALTHRGVPVDAVTVGDELQRVGKLAAAGGVVYLHECTSAVTTVANAGHYARIVAEKAIMRRLVEAGMRITQMGYASEGDPAALVEGARAEVDAVSTATVTETGTIGAGLDDLARELEEAPTLVPTPWPSLDGVLGGFRPGAMYVIAGRPGKGKSVVALQIARKLAMRGPVGFVSLEMSKSEVLQRMVAQVASIPLTSLTTHQLTDVDWNSMRIARPSIMSLPLHVRDDLRTLEQVSSWARTLHRQGSMQALVVDYLGLLTSEERHRERHLEIGAMTGALKRLAMALDIPVFLLSQLNRQAIARGKGKEVPPVLTDLRESGSIEQDADVVMLLHREDRKNVLEVNVAKHRQGPTDRIELMWEGPFVRAVTKQWGATAFLEEPKEMG</sequence>
<dbReference type="PANTHER" id="PTHR30153:SF2">
    <property type="entry name" value="REPLICATIVE DNA HELICASE"/>
    <property type="match status" value="1"/>
</dbReference>
<dbReference type="Proteomes" id="UP000016462">
    <property type="component" value="Unassembled WGS sequence"/>
</dbReference>
<comment type="caution">
    <text evidence="12">The sequence shown here is derived from an EMBL/GenBank/DDBJ whole genome shotgun (WGS) entry which is preliminary data.</text>
</comment>
<dbReference type="EMBL" id="ASHR01000031">
    <property type="protein sequence ID" value="ERG63516.1"/>
    <property type="molecule type" value="Genomic_DNA"/>
</dbReference>
<dbReference type="InterPro" id="IPR016136">
    <property type="entry name" value="DNA_helicase_N/primase_C"/>
</dbReference>
<keyword evidence="5" id="KW-0347">Helicase</keyword>
<name>U1MNP2_9MICO</name>
<dbReference type="InterPro" id="IPR007693">
    <property type="entry name" value="DNA_helicase_DnaB-like_N"/>
</dbReference>
<evidence type="ECO:0000256" key="9">
    <source>
        <dbReference type="ARBA" id="ARBA00044969"/>
    </source>
</evidence>
<keyword evidence="6" id="KW-0067">ATP-binding</keyword>
<keyword evidence="8" id="KW-0413">Isomerase</keyword>
<dbReference type="GO" id="GO:0006260">
    <property type="term" value="P:DNA replication"/>
    <property type="evidence" value="ECO:0007669"/>
    <property type="project" value="UniProtKB-KW"/>
</dbReference>
<comment type="similarity">
    <text evidence="1">Belongs to the helicase family. DnaB subfamily.</text>
</comment>
<evidence type="ECO:0000256" key="7">
    <source>
        <dbReference type="ARBA" id="ARBA00023125"/>
    </source>
</evidence>
<evidence type="ECO:0000256" key="4">
    <source>
        <dbReference type="ARBA" id="ARBA00022801"/>
    </source>
</evidence>
<dbReference type="SUPFAM" id="SSF48024">
    <property type="entry name" value="N-terminal domain of DnaB helicase"/>
    <property type="match status" value="1"/>
</dbReference>
<gene>
    <name evidence="12" type="ORF">L332_03480</name>
</gene>
<keyword evidence="3" id="KW-0547">Nucleotide-binding</keyword>
<dbReference type="OrthoDB" id="9773982at2"/>
<dbReference type="InterPro" id="IPR036185">
    <property type="entry name" value="DNA_heli_DnaB-like_N_sf"/>
</dbReference>
<evidence type="ECO:0000256" key="2">
    <source>
        <dbReference type="ARBA" id="ARBA00022705"/>
    </source>
</evidence>
<dbReference type="GO" id="GO:0003677">
    <property type="term" value="F:DNA binding"/>
    <property type="evidence" value="ECO:0007669"/>
    <property type="project" value="UniProtKB-KW"/>
</dbReference>
<keyword evidence="2" id="KW-0235">DNA replication</keyword>
<feature type="domain" description="SF4 helicase" evidence="11">
    <location>
        <begin position="175"/>
        <end position="433"/>
    </location>
</feature>
<evidence type="ECO:0000259" key="11">
    <source>
        <dbReference type="PROSITE" id="PS51199"/>
    </source>
</evidence>
<protein>
    <recommendedName>
        <fullName evidence="9">DNA 5'-3' helicase</fullName>
        <ecNumber evidence="9">5.6.2.3</ecNumber>
    </recommendedName>
</protein>
<evidence type="ECO:0000256" key="3">
    <source>
        <dbReference type="ARBA" id="ARBA00022741"/>
    </source>
</evidence>
<dbReference type="SUPFAM" id="SSF52540">
    <property type="entry name" value="P-loop containing nucleoside triphosphate hydrolases"/>
    <property type="match status" value="1"/>
</dbReference>
<dbReference type="Pfam" id="PF00772">
    <property type="entry name" value="DnaB"/>
    <property type="match status" value="1"/>
</dbReference>
<evidence type="ECO:0000313" key="12">
    <source>
        <dbReference type="EMBL" id="ERG63516.1"/>
    </source>
</evidence>
<evidence type="ECO:0000256" key="10">
    <source>
        <dbReference type="ARBA" id="ARBA00048954"/>
    </source>
</evidence>
<dbReference type="InterPro" id="IPR027417">
    <property type="entry name" value="P-loop_NTPase"/>
</dbReference>
<evidence type="ECO:0000256" key="5">
    <source>
        <dbReference type="ARBA" id="ARBA00022806"/>
    </source>
</evidence>
<dbReference type="GO" id="GO:0005524">
    <property type="term" value="F:ATP binding"/>
    <property type="evidence" value="ECO:0007669"/>
    <property type="project" value="UniProtKB-KW"/>
</dbReference>
<dbReference type="GO" id="GO:0043139">
    <property type="term" value="F:5'-3' DNA helicase activity"/>
    <property type="evidence" value="ECO:0007669"/>
    <property type="project" value="UniProtKB-EC"/>
</dbReference>
<dbReference type="GO" id="GO:0005829">
    <property type="term" value="C:cytosol"/>
    <property type="evidence" value="ECO:0007669"/>
    <property type="project" value="TreeGrafter"/>
</dbReference>
<dbReference type="AlphaFoldDB" id="U1MNP2"/>
<comment type="catalytic activity">
    <reaction evidence="10">
        <text>ATP + H2O = ADP + phosphate + H(+)</text>
        <dbReference type="Rhea" id="RHEA:13065"/>
        <dbReference type="ChEBI" id="CHEBI:15377"/>
        <dbReference type="ChEBI" id="CHEBI:15378"/>
        <dbReference type="ChEBI" id="CHEBI:30616"/>
        <dbReference type="ChEBI" id="CHEBI:43474"/>
        <dbReference type="ChEBI" id="CHEBI:456216"/>
        <dbReference type="EC" id="5.6.2.3"/>
    </reaction>
</comment>
<keyword evidence="7" id="KW-0238">DNA-binding</keyword>
<keyword evidence="4" id="KW-0378">Hydrolase</keyword>
<keyword evidence="13" id="KW-1185">Reference proteome</keyword>
<evidence type="ECO:0000256" key="8">
    <source>
        <dbReference type="ARBA" id="ARBA00023235"/>
    </source>
</evidence>
<dbReference type="InterPro" id="IPR007694">
    <property type="entry name" value="DNA_helicase_DnaB-like_C"/>
</dbReference>
<dbReference type="EC" id="5.6.2.3" evidence="9"/>